<evidence type="ECO:0000313" key="2">
    <source>
        <dbReference type="EMBL" id="RKP16395.1"/>
    </source>
</evidence>
<evidence type="ECO:0000313" key="3">
    <source>
        <dbReference type="Proteomes" id="UP000281549"/>
    </source>
</evidence>
<sequence>MAKRPRRQTTINAASRYKKDSDALEYLAQNANRSKYKRRSADDDGNWVPPPNIIPPDPPLNQQAEPETMSKADNLTAFDSEANGPLHQQPWAKDRMKRFQKDGEVSTSKMPYLSRHVAYLSVKTKCHFVSLSWLYQVRNA</sequence>
<feature type="compositionally biased region" description="Basic and acidic residues" evidence="1">
    <location>
        <begin position="92"/>
        <end position="104"/>
    </location>
</feature>
<name>A0A4P9YBF2_ROZAC</name>
<accession>A0A4P9YBF2</accession>
<evidence type="ECO:0000256" key="1">
    <source>
        <dbReference type="SAM" id="MobiDB-lite"/>
    </source>
</evidence>
<gene>
    <name evidence="2" type="ORF">ROZALSC1DRAFT_25330</name>
</gene>
<dbReference type="EMBL" id="ML006597">
    <property type="protein sequence ID" value="RKP16395.1"/>
    <property type="molecule type" value="Genomic_DNA"/>
</dbReference>
<feature type="region of interest" description="Disordered" evidence="1">
    <location>
        <begin position="1"/>
        <end position="105"/>
    </location>
</feature>
<proteinExistence type="predicted"/>
<organism evidence="2 3">
    <name type="scientific">Rozella allomycis (strain CSF55)</name>
    <dbReference type="NCBI Taxonomy" id="988480"/>
    <lineage>
        <taxon>Eukaryota</taxon>
        <taxon>Fungi</taxon>
        <taxon>Fungi incertae sedis</taxon>
        <taxon>Cryptomycota</taxon>
        <taxon>Cryptomycota incertae sedis</taxon>
        <taxon>Rozella</taxon>
    </lineage>
</organism>
<dbReference type="AlphaFoldDB" id="A0A4P9YBF2"/>
<reference evidence="3" key="1">
    <citation type="journal article" date="2018" name="Nat. Microbiol.">
        <title>Leveraging single-cell genomics to expand the fungal tree of life.</title>
        <authorList>
            <person name="Ahrendt S.R."/>
            <person name="Quandt C.A."/>
            <person name="Ciobanu D."/>
            <person name="Clum A."/>
            <person name="Salamov A."/>
            <person name="Andreopoulos B."/>
            <person name="Cheng J.F."/>
            <person name="Woyke T."/>
            <person name="Pelin A."/>
            <person name="Henrissat B."/>
            <person name="Reynolds N.K."/>
            <person name="Benny G.L."/>
            <person name="Smith M.E."/>
            <person name="James T.Y."/>
            <person name="Grigoriev I.V."/>
        </authorList>
    </citation>
    <scope>NUCLEOTIDE SEQUENCE [LARGE SCALE GENOMIC DNA]</scope>
    <source>
        <strain evidence="3">CSF55</strain>
    </source>
</reference>
<feature type="compositionally biased region" description="Pro residues" evidence="1">
    <location>
        <begin position="48"/>
        <end position="59"/>
    </location>
</feature>
<protein>
    <submittedName>
        <fullName evidence="2">Uncharacterized protein</fullName>
    </submittedName>
</protein>
<dbReference type="Proteomes" id="UP000281549">
    <property type="component" value="Unassembled WGS sequence"/>
</dbReference>